<dbReference type="EMBL" id="PRDL01000001">
    <property type="protein sequence ID" value="MBE8716645.1"/>
    <property type="molecule type" value="Genomic_DNA"/>
</dbReference>
<comment type="caution">
    <text evidence="1">The sequence shown here is derived from an EMBL/GenBank/DDBJ whole genome shotgun (WGS) entry which is preliminary data.</text>
</comment>
<organism evidence="1 2">
    <name type="scientific">Cellvibrio polysaccharolyticus</name>
    <dbReference type="NCBI Taxonomy" id="2082724"/>
    <lineage>
        <taxon>Bacteria</taxon>
        <taxon>Pseudomonadati</taxon>
        <taxon>Pseudomonadota</taxon>
        <taxon>Gammaproteobacteria</taxon>
        <taxon>Cellvibrionales</taxon>
        <taxon>Cellvibrionaceae</taxon>
        <taxon>Cellvibrio</taxon>
    </lineage>
</organism>
<proteinExistence type="predicted"/>
<name>A0A928V3Q2_9GAMM</name>
<keyword evidence="2" id="KW-1185">Reference proteome</keyword>
<dbReference type="RefSeq" id="WP_193907869.1">
    <property type="nucleotide sequence ID" value="NZ_PRDL01000001.1"/>
</dbReference>
<protein>
    <submittedName>
        <fullName evidence="1">Uncharacterized protein</fullName>
    </submittedName>
</protein>
<gene>
    <name evidence="1" type="ORF">C4F51_05515</name>
</gene>
<evidence type="ECO:0000313" key="1">
    <source>
        <dbReference type="EMBL" id="MBE8716645.1"/>
    </source>
</evidence>
<dbReference type="AlphaFoldDB" id="A0A928V3Q2"/>
<sequence length="163" mass="17899">MSSAHRLSQFSGSHLEKVSARLATSMSRSPVAARRAAASPALQQARNVLAINVEDFMDHVAFTPFGAWQGYFDCATWLRTPRGLTRPVQLVLRYVDAQGEKTLFVDRCSAGACRTVLLNGTILLRVCGKVREAAFFLMDDNAPGDVVAEDSHFQPQYSQVLPV</sequence>
<dbReference type="Proteomes" id="UP000652567">
    <property type="component" value="Unassembled WGS sequence"/>
</dbReference>
<reference evidence="1" key="1">
    <citation type="submission" date="2018-07" db="EMBL/GenBank/DDBJ databases">
        <title>Genome assembly of strain Ka43.</title>
        <authorList>
            <person name="Kukolya J."/>
            <person name="Nagy I."/>
            <person name="Horvath B."/>
            <person name="Toth A."/>
        </authorList>
    </citation>
    <scope>NUCLEOTIDE SEQUENCE</scope>
    <source>
        <strain evidence="1">KB43</strain>
    </source>
</reference>
<accession>A0A928V3Q2</accession>
<evidence type="ECO:0000313" key="2">
    <source>
        <dbReference type="Proteomes" id="UP000652567"/>
    </source>
</evidence>